<feature type="compositionally biased region" description="Polar residues" evidence="1">
    <location>
        <begin position="171"/>
        <end position="181"/>
    </location>
</feature>
<accession>A0ABV3TEZ4</accession>
<reference evidence="4 5" key="1">
    <citation type="submission" date="2024-02" db="EMBL/GenBank/DDBJ databases">
        <title>New especies of Spiribacter isolated from saline water.</title>
        <authorList>
            <person name="Leon M.J."/>
            <person name="De La Haba R."/>
            <person name="Sanchez-Porro C."/>
            <person name="Ventosa A."/>
        </authorList>
    </citation>
    <scope>NUCLEOTIDE SEQUENCE [LARGE SCALE GENOMIC DNA]</scope>
    <source>
        <strain evidence="5">ag22IC6-390</strain>
    </source>
</reference>
<dbReference type="PANTHER" id="PTHR34475:SF1">
    <property type="entry name" value="CYTOSKELETON PROTEIN RODZ"/>
    <property type="match status" value="1"/>
</dbReference>
<evidence type="ECO:0000259" key="3">
    <source>
        <dbReference type="PROSITE" id="PS50943"/>
    </source>
</evidence>
<dbReference type="EMBL" id="JBAKFM010000002">
    <property type="protein sequence ID" value="MEX0468995.1"/>
    <property type="molecule type" value="Genomic_DNA"/>
</dbReference>
<dbReference type="Pfam" id="PF13464">
    <property type="entry name" value="RodZ_C"/>
    <property type="match status" value="1"/>
</dbReference>
<feature type="region of interest" description="Disordered" evidence="1">
    <location>
        <begin position="158"/>
        <end position="296"/>
    </location>
</feature>
<proteinExistence type="predicted"/>
<dbReference type="PANTHER" id="PTHR34475">
    <property type="match status" value="1"/>
</dbReference>
<name>A0ABV3TEZ4_9GAMM</name>
<evidence type="ECO:0000256" key="1">
    <source>
        <dbReference type="SAM" id="MobiDB-lite"/>
    </source>
</evidence>
<feature type="compositionally biased region" description="Low complexity" evidence="1">
    <location>
        <begin position="256"/>
        <end position="293"/>
    </location>
</feature>
<keyword evidence="2" id="KW-1133">Transmembrane helix</keyword>
<evidence type="ECO:0000313" key="4">
    <source>
        <dbReference type="EMBL" id="MEX0468995.1"/>
    </source>
</evidence>
<gene>
    <name evidence="4" type="ORF">V6X73_04570</name>
</gene>
<keyword evidence="5" id="KW-1185">Reference proteome</keyword>
<dbReference type="InterPro" id="IPR010982">
    <property type="entry name" value="Lambda_DNA-bd_dom_sf"/>
</dbReference>
<dbReference type="Pfam" id="PF13413">
    <property type="entry name" value="HTH_25"/>
    <property type="match status" value="1"/>
</dbReference>
<sequence>MGEQDKTLDRNAAAMSGPGVSLRDERLRRQLSVEQIAQALHLDQATITRLEADDYSALPPLTFVRGYLRAYAQWIELDADDLVRRLDAMGLAEDSAPLRAHAGMTGTSTRRPRPAGRTPGVVVLAALLIAGLGVVGAGAWYLTDRGLAVPWLSDMTEGVDNAQRGEPSDAGENTATTTQANRPPEASDAEASSDEAPAPIESSESIETAEPIEALESTDSSEPTESSEPTNADATVDESPGPLETPAAAPSQDGEAMASTGDAAGTASNADTAGTASSAAATAESAPTPEVAAGTAEQQAIELTYTGDSWMEIRDDRGERLLFGMARPGTARVAGKPPFDVVVGNTDHVTLRYQGEVVNLEAYARQKVARFTLGSDE</sequence>
<comment type="caution">
    <text evidence="4">The sequence shown here is derived from an EMBL/GenBank/DDBJ whole genome shotgun (WGS) entry which is preliminary data.</text>
</comment>
<dbReference type="Proteomes" id="UP001556709">
    <property type="component" value="Unassembled WGS sequence"/>
</dbReference>
<evidence type="ECO:0000256" key="2">
    <source>
        <dbReference type="SAM" id="Phobius"/>
    </source>
</evidence>
<dbReference type="SMART" id="SM00530">
    <property type="entry name" value="HTH_XRE"/>
    <property type="match status" value="1"/>
</dbReference>
<dbReference type="PROSITE" id="PS50943">
    <property type="entry name" value="HTH_CROC1"/>
    <property type="match status" value="1"/>
</dbReference>
<dbReference type="RefSeq" id="WP_367958784.1">
    <property type="nucleotide sequence ID" value="NZ_JBAKFK010000002.1"/>
</dbReference>
<dbReference type="Gene3D" id="1.10.260.40">
    <property type="entry name" value="lambda repressor-like DNA-binding domains"/>
    <property type="match status" value="1"/>
</dbReference>
<evidence type="ECO:0000313" key="5">
    <source>
        <dbReference type="Proteomes" id="UP001556709"/>
    </source>
</evidence>
<protein>
    <submittedName>
        <fullName evidence="4">RodZ domain-containing protein</fullName>
    </submittedName>
</protein>
<dbReference type="InterPro" id="IPR050400">
    <property type="entry name" value="Bact_Cytoskel_RodZ"/>
</dbReference>
<feature type="transmembrane region" description="Helical" evidence="2">
    <location>
        <begin position="120"/>
        <end position="142"/>
    </location>
</feature>
<feature type="compositionally biased region" description="Low complexity" evidence="1">
    <location>
        <begin position="194"/>
        <end position="230"/>
    </location>
</feature>
<dbReference type="SUPFAM" id="SSF47413">
    <property type="entry name" value="lambda repressor-like DNA-binding domains"/>
    <property type="match status" value="1"/>
</dbReference>
<dbReference type="InterPro" id="IPR025194">
    <property type="entry name" value="RodZ-like_C"/>
</dbReference>
<feature type="region of interest" description="Disordered" evidence="1">
    <location>
        <begin position="1"/>
        <end position="21"/>
    </location>
</feature>
<feature type="domain" description="HTH cro/C1-type" evidence="3">
    <location>
        <begin position="22"/>
        <end position="51"/>
    </location>
</feature>
<organism evidence="4 5">
    <name type="scientific">Spiribacter pallidus</name>
    <dbReference type="NCBI Taxonomy" id="1987936"/>
    <lineage>
        <taxon>Bacteria</taxon>
        <taxon>Pseudomonadati</taxon>
        <taxon>Pseudomonadota</taxon>
        <taxon>Gammaproteobacteria</taxon>
        <taxon>Chromatiales</taxon>
        <taxon>Ectothiorhodospiraceae</taxon>
        <taxon>Spiribacter</taxon>
    </lineage>
</organism>
<keyword evidence="2" id="KW-0812">Transmembrane</keyword>
<keyword evidence="2" id="KW-0472">Membrane</keyword>
<dbReference type="InterPro" id="IPR001387">
    <property type="entry name" value="Cro/C1-type_HTH"/>
</dbReference>